<evidence type="ECO:0000256" key="1">
    <source>
        <dbReference type="SAM" id="SignalP"/>
    </source>
</evidence>
<reference evidence="2" key="1">
    <citation type="journal article" date="2020" name="mSystems">
        <title>Genome- and Community-Level Interaction Insights into Carbon Utilization and Element Cycling Functions of Hydrothermarchaeota in Hydrothermal Sediment.</title>
        <authorList>
            <person name="Zhou Z."/>
            <person name="Liu Y."/>
            <person name="Xu W."/>
            <person name="Pan J."/>
            <person name="Luo Z.H."/>
            <person name="Li M."/>
        </authorList>
    </citation>
    <scope>NUCLEOTIDE SEQUENCE [LARGE SCALE GENOMIC DNA]</scope>
    <source>
        <strain evidence="2">SpSt-914</strain>
    </source>
</reference>
<dbReference type="NCBIfam" id="TIGR04183">
    <property type="entry name" value="Por_Secre_tail"/>
    <property type="match status" value="1"/>
</dbReference>
<dbReference type="EMBL" id="DTMZ01000047">
    <property type="protein sequence ID" value="HGD12876.1"/>
    <property type="molecule type" value="Genomic_DNA"/>
</dbReference>
<accession>A0A7V3PSU7</accession>
<feature type="signal peptide" evidence="1">
    <location>
        <begin position="1"/>
        <end position="19"/>
    </location>
</feature>
<evidence type="ECO:0000313" key="2">
    <source>
        <dbReference type="EMBL" id="HGD12876.1"/>
    </source>
</evidence>
<sequence>MHRMLVILSVVLSATLALASLPNNGVETPPLFTRSEEILMPTGTGVQPGAVDFFADETLHFDGVPYTGVGLTGGGTFYSAARFTPTTACTLKAVIFYQWHNSSNDFVYVFGEENDTVPGPVLESVPYSGADSMRWKRIDLNPPLVLPAGSDFWACVRLTHTAGRYPIGCDAGPMVRNRGGFLSNNRTSWRQLADQGLDYNWNIRAVISRIPGPAHDVGVSKIVVPGTSIGRGAYQPVARVVNFGTNTENNFQVYCWIDSGATRVYNQSVTVSNPLAPGSRTEVTFPVWNTGPGGASYTVTMFTDLTGDLNRANDTARQTTRIANVFALLDHDTGYCRLTVSCFGPLGYDVPAFAGSGFRYPKTAASVLYYGCFAMGTDTGYVADRYYGRPASQINTDLIPVESLRAVVPPGVGDEHFYASFSDGAHPRAKNLKVVQNSYMSADPNYDDFIVLVYDIQNLGSNPVNGLCAGVFMDFDIGSSPTTNQGASDTIRRLTYMRQASSANPSVGVKILEPASFRNLTLVDHAIYVYPDTAMTENMKWRFLNGTIVQRNSNRPYDWSIVASAGPFDINPGGSARLAIAVVGGSDENSLRANADAAQVWYNANVGLAESPGTNQAEMFRVAPNPFRRNTLVYYHAATTGRFTLEAFDAAGRLIDRVSFDVPAGSGSYRWQPASHSRGVYFLKITTPDGQIQTKTLRLE</sequence>
<dbReference type="InterPro" id="IPR013783">
    <property type="entry name" value="Ig-like_fold"/>
</dbReference>
<comment type="caution">
    <text evidence="2">The sequence shown here is derived from an EMBL/GenBank/DDBJ whole genome shotgun (WGS) entry which is preliminary data.</text>
</comment>
<organism evidence="2">
    <name type="scientific">candidate division WOR-3 bacterium</name>
    <dbReference type="NCBI Taxonomy" id="2052148"/>
    <lineage>
        <taxon>Bacteria</taxon>
        <taxon>Bacteria division WOR-3</taxon>
    </lineage>
</organism>
<protein>
    <submittedName>
        <fullName evidence="2">T9SS type A sorting domain-containing protein</fullName>
    </submittedName>
</protein>
<dbReference type="InterPro" id="IPR026444">
    <property type="entry name" value="Secre_tail"/>
</dbReference>
<keyword evidence="1" id="KW-0732">Signal</keyword>
<dbReference type="AlphaFoldDB" id="A0A7V3PSU7"/>
<feature type="chain" id="PRO_5031272541" evidence="1">
    <location>
        <begin position="20"/>
        <end position="700"/>
    </location>
</feature>
<proteinExistence type="predicted"/>
<gene>
    <name evidence="2" type="ORF">ENX16_02175</name>
</gene>
<dbReference type="Gene3D" id="2.60.40.10">
    <property type="entry name" value="Immunoglobulins"/>
    <property type="match status" value="1"/>
</dbReference>
<name>A0A7V3PSU7_UNCW3</name>